<gene>
    <name evidence="2" type="ORF">RhiirA4_545142</name>
</gene>
<keyword evidence="3" id="KW-1185">Reference proteome</keyword>
<evidence type="ECO:0000313" key="3">
    <source>
        <dbReference type="Proteomes" id="UP000234323"/>
    </source>
</evidence>
<feature type="transmembrane region" description="Helical" evidence="1">
    <location>
        <begin position="6"/>
        <end position="29"/>
    </location>
</feature>
<comment type="caution">
    <text evidence="2">The sequence shown here is derived from an EMBL/GenBank/DDBJ whole genome shotgun (WGS) entry which is preliminary data.</text>
</comment>
<reference evidence="2 3" key="1">
    <citation type="submission" date="2015-10" db="EMBL/GenBank/DDBJ databases">
        <title>Genome analyses suggest a sexual origin of heterokaryosis in a supposedly ancient asexual fungus.</title>
        <authorList>
            <person name="Ropars J."/>
            <person name="Sedzielewska K."/>
            <person name="Noel J."/>
            <person name="Charron P."/>
            <person name="Farinelli L."/>
            <person name="Marton T."/>
            <person name="Kruger M."/>
            <person name="Pelin A."/>
            <person name="Brachmann A."/>
            <person name="Corradi N."/>
        </authorList>
    </citation>
    <scope>NUCLEOTIDE SEQUENCE [LARGE SCALE GENOMIC DNA]</scope>
    <source>
        <strain evidence="2 3">A4</strain>
    </source>
</reference>
<evidence type="ECO:0000256" key="1">
    <source>
        <dbReference type="SAM" id="Phobius"/>
    </source>
</evidence>
<evidence type="ECO:0000313" key="2">
    <source>
        <dbReference type="EMBL" id="PKY49242.1"/>
    </source>
</evidence>
<keyword evidence="1" id="KW-0472">Membrane</keyword>
<keyword evidence="1" id="KW-1133">Transmembrane helix</keyword>
<organism evidence="2 3">
    <name type="scientific">Rhizophagus irregularis</name>
    <dbReference type="NCBI Taxonomy" id="588596"/>
    <lineage>
        <taxon>Eukaryota</taxon>
        <taxon>Fungi</taxon>
        <taxon>Fungi incertae sedis</taxon>
        <taxon>Mucoromycota</taxon>
        <taxon>Glomeromycotina</taxon>
        <taxon>Glomeromycetes</taxon>
        <taxon>Glomerales</taxon>
        <taxon>Glomeraceae</taxon>
        <taxon>Rhizophagus</taxon>
    </lineage>
</organism>
<name>A0A2I1GRF5_9GLOM</name>
<keyword evidence="1" id="KW-0812">Transmembrane</keyword>
<dbReference type="VEuPathDB" id="FungiDB:RhiirFUN_020687"/>
<dbReference type="Proteomes" id="UP000234323">
    <property type="component" value="Unassembled WGS sequence"/>
</dbReference>
<proteinExistence type="predicted"/>
<dbReference type="AlphaFoldDB" id="A0A2I1GRF5"/>
<accession>A0A2I1GRF5</accession>
<protein>
    <submittedName>
        <fullName evidence="2">Uncharacterized protein</fullName>
    </submittedName>
</protein>
<dbReference type="EMBL" id="LLXI01000720">
    <property type="protein sequence ID" value="PKY49242.1"/>
    <property type="molecule type" value="Genomic_DNA"/>
</dbReference>
<sequence length="78" mass="8602">MFLQFTVLAPVLGISASVLGLWIGSALILGRWIAYIHWIADVREDSAGLISFQKLGAHEFIDVFAIDHCVAVFQIKTT</sequence>